<organism evidence="2 3">
    <name type="scientific">Candida boidinii</name>
    <name type="common">Yeast</name>
    <dbReference type="NCBI Taxonomy" id="5477"/>
    <lineage>
        <taxon>Eukaryota</taxon>
        <taxon>Fungi</taxon>
        <taxon>Dikarya</taxon>
        <taxon>Ascomycota</taxon>
        <taxon>Saccharomycotina</taxon>
        <taxon>Pichiomycetes</taxon>
        <taxon>Pichiales</taxon>
        <taxon>Pichiaceae</taxon>
        <taxon>Ogataea</taxon>
        <taxon>Ogataea/Candida clade</taxon>
    </lineage>
</organism>
<comment type="caution">
    <text evidence="2">The sequence shown here is derived from an EMBL/GenBank/DDBJ whole genome shotgun (WGS) entry which is preliminary data.</text>
</comment>
<keyword evidence="3" id="KW-1185">Reference proteome</keyword>
<protein>
    <submittedName>
        <fullName evidence="2">Unnamed protein product</fullName>
    </submittedName>
</protein>
<sequence length="158" mass="16715">MQSTVYEGFSSSIDHRVSHIDSSSATVNFPSASILTPESLVETTSTISSVTVSTASVSNSEISFPSFRSGRTLESPVEYVTWTNILSIQSDILLKTPYEDKTLGASVTGGTESSVSLSSSSSGESTETPTQYTDGSAGIKSHRIFIFLSAVICVILII</sequence>
<reference evidence="2" key="1">
    <citation type="submission" date="2023-04" db="EMBL/GenBank/DDBJ databases">
        <title>Candida boidinii NBRC 10035.</title>
        <authorList>
            <person name="Ichikawa N."/>
            <person name="Sato H."/>
            <person name="Tonouchi N."/>
        </authorList>
    </citation>
    <scope>NUCLEOTIDE SEQUENCE</scope>
    <source>
        <strain evidence="2">NBRC 10035</strain>
    </source>
</reference>
<dbReference type="EMBL" id="BSXN01003177">
    <property type="protein sequence ID" value="GME78682.1"/>
    <property type="molecule type" value="Genomic_DNA"/>
</dbReference>
<accession>A0A9W6WLE4</accession>
<feature type="compositionally biased region" description="Low complexity" evidence="1">
    <location>
        <begin position="106"/>
        <end position="128"/>
    </location>
</feature>
<dbReference type="Proteomes" id="UP001165120">
    <property type="component" value="Unassembled WGS sequence"/>
</dbReference>
<evidence type="ECO:0000256" key="1">
    <source>
        <dbReference type="SAM" id="MobiDB-lite"/>
    </source>
</evidence>
<feature type="region of interest" description="Disordered" evidence="1">
    <location>
        <begin position="105"/>
        <end position="134"/>
    </location>
</feature>
<name>A0A9W6WLE4_CANBO</name>
<dbReference type="AlphaFoldDB" id="A0A9W6WLE4"/>
<gene>
    <name evidence="2" type="ORF">Cboi02_000589900</name>
</gene>
<evidence type="ECO:0000313" key="2">
    <source>
        <dbReference type="EMBL" id="GME78682.1"/>
    </source>
</evidence>
<evidence type="ECO:0000313" key="3">
    <source>
        <dbReference type="Proteomes" id="UP001165120"/>
    </source>
</evidence>
<proteinExistence type="predicted"/>